<evidence type="ECO:0000313" key="2">
    <source>
        <dbReference type="Proteomes" id="UP000708576"/>
    </source>
</evidence>
<protein>
    <submittedName>
        <fullName evidence="1">Uncharacterized protein</fullName>
    </submittedName>
</protein>
<dbReference type="RefSeq" id="WP_212220258.1">
    <property type="nucleotide sequence ID" value="NZ_JAGUCO010000039.1"/>
</dbReference>
<keyword evidence="2" id="KW-1185">Reference proteome</keyword>
<dbReference type="Proteomes" id="UP000708576">
    <property type="component" value="Unassembled WGS sequence"/>
</dbReference>
<gene>
    <name evidence="1" type="ORF">KEM10_22680</name>
</gene>
<proteinExistence type="predicted"/>
<dbReference type="EMBL" id="JAGUCO010000039">
    <property type="protein sequence ID" value="MBS2101109.1"/>
    <property type="molecule type" value="Genomic_DNA"/>
</dbReference>
<organism evidence="1 2">
    <name type="scientific">Carboxylicivirga linearis</name>
    <dbReference type="NCBI Taxonomy" id="1628157"/>
    <lineage>
        <taxon>Bacteria</taxon>
        <taxon>Pseudomonadati</taxon>
        <taxon>Bacteroidota</taxon>
        <taxon>Bacteroidia</taxon>
        <taxon>Marinilabiliales</taxon>
        <taxon>Marinilabiliaceae</taxon>
        <taxon>Carboxylicivirga</taxon>
    </lineage>
</organism>
<evidence type="ECO:0000313" key="1">
    <source>
        <dbReference type="EMBL" id="MBS2101109.1"/>
    </source>
</evidence>
<name>A0ABS5K3H7_9BACT</name>
<accession>A0ABS5K3H7</accession>
<reference evidence="1 2" key="1">
    <citation type="journal article" date="2015" name="Int. J. Syst. Evol. Microbiol.">
        <title>Carboxylicivirga linearis sp. nov., isolated from a sea cucumber culture pond.</title>
        <authorList>
            <person name="Wang F.Q."/>
            <person name="Zhou Y.X."/>
            <person name="Lin X.Z."/>
            <person name="Chen G.J."/>
            <person name="Du Z.J."/>
        </authorList>
    </citation>
    <scope>NUCLEOTIDE SEQUENCE [LARGE SCALE GENOMIC DNA]</scope>
    <source>
        <strain evidence="1 2">FB218</strain>
    </source>
</reference>
<sequence length="83" mass="9517">MREEMFAQEKTIPNNAAIYQIRLKGTITTTLIQMTDDMQVRQETDSDIISLIGWLPDQSALMGLLNTLHDIHFTIKSVQIIKQ</sequence>
<comment type="caution">
    <text evidence="1">The sequence shown here is derived from an EMBL/GenBank/DDBJ whole genome shotgun (WGS) entry which is preliminary data.</text>
</comment>